<dbReference type="STRING" id="1300348.I602_1707"/>
<dbReference type="GO" id="GO:0016746">
    <property type="term" value="F:acyltransferase activity"/>
    <property type="evidence" value="ECO:0007669"/>
    <property type="project" value="UniProtKB-KW"/>
</dbReference>
<keyword evidence="7" id="KW-1185">Reference proteome</keyword>
<dbReference type="InterPro" id="IPR042122">
    <property type="entry name" value="Ser_AcTrfase_N_sf"/>
</dbReference>
<dbReference type="GO" id="GO:0008652">
    <property type="term" value="P:amino acid biosynthetic process"/>
    <property type="evidence" value="ECO:0007669"/>
    <property type="project" value="UniProtKB-KW"/>
</dbReference>
<evidence type="ECO:0000256" key="2">
    <source>
        <dbReference type="ARBA" id="ARBA00022679"/>
    </source>
</evidence>
<evidence type="ECO:0000256" key="1">
    <source>
        <dbReference type="ARBA" id="ARBA00022605"/>
    </source>
</evidence>
<evidence type="ECO:0000313" key="4">
    <source>
        <dbReference type="EMBL" id="KOY52147.1"/>
    </source>
</evidence>
<dbReference type="Gene3D" id="2.160.10.10">
    <property type="entry name" value="Hexapeptide repeat proteins"/>
    <property type="match status" value="1"/>
</dbReference>
<evidence type="ECO:0000313" key="5">
    <source>
        <dbReference type="EMBL" id="SED94518.1"/>
    </source>
</evidence>
<organism evidence="4 6">
    <name type="scientific">Polaribacter dokdonensis DSW-5</name>
    <dbReference type="NCBI Taxonomy" id="1300348"/>
    <lineage>
        <taxon>Bacteria</taxon>
        <taxon>Pseudomonadati</taxon>
        <taxon>Bacteroidota</taxon>
        <taxon>Flavobacteriia</taxon>
        <taxon>Flavobacteriales</taxon>
        <taxon>Flavobacteriaceae</taxon>
    </lineage>
</organism>
<keyword evidence="3" id="KW-0012">Acyltransferase</keyword>
<dbReference type="PANTHER" id="PTHR42811">
    <property type="entry name" value="SERINE ACETYLTRANSFERASE"/>
    <property type="match status" value="1"/>
</dbReference>
<reference evidence="4 6" key="1">
    <citation type="submission" date="2015-07" db="EMBL/GenBank/DDBJ databases">
        <title>Genome of Polaribacter dokdonenesis DSW-5, isolated from seawater off Dokdo in Korea.</title>
        <authorList>
            <person name="Yoon K."/>
            <person name="Song J.Y."/>
            <person name="Kim J.F."/>
        </authorList>
    </citation>
    <scope>NUCLEOTIDE SEQUENCE [LARGE SCALE GENOMIC DNA]</scope>
    <source>
        <strain evidence="4 6">DSW-5</strain>
    </source>
</reference>
<reference evidence="5 7" key="2">
    <citation type="submission" date="2016-10" db="EMBL/GenBank/DDBJ databases">
        <authorList>
            <person name="Varghese N."/>
            <person name="Submissions S."/>
        </authorList>
    </citation>
    <scope>NUCLEOTIDE SEQUENCE [LARGE SCALE GENOMIC DNA]</scope>
    <source>
        <strain evidence="5 7">DSW-5</strain>
    </source>
</reference>
<dbReference type="EMBL" id="LGBR01000001">
    <property type="protein sequence ID" value="KOY52147.1"/>
    <property type="molecule type" value="Genomic_DNA"/>
</dbReference>
<evidence type="ECO:0000313" key="7">
    <source>
        <dbReference type="Proteomes" id="UP000183071"/>
    </source>
</evidence>
<keyword evidence="2 4" id="KW-0808">Transferase</keyword>
<proteinExistence type="predicted"/>
<dbReference type="InterPro" id="IPR053376">
    <property type="entry name" value="Serine_acetyltransferase"/>
</dbReference>
<comment type="caution">
    <text evidence="4">The sequence shown here is derived from an EMBL/GenBank/DDBJ whole genome shotgun (WGS) entry which is preliminary data.</text>
</comment>
<dbReference type="AlphaFoldDB" id="A0A0N0CFQ1"/>
<protein>
    <submittedName>
        <fullName evidence="5">Serine O-acetyltransferase</fullName>
    </submittedName>
    <submittedName>
        <fullName evidence="4">Serine acetyltransferase</fullName>
    </submittedName>
</protein>
<name>A0A0N0CFQ1_9FLAO</name>
<keyword evidence="1" id="KW-0028">Amino-acid biosynthesis</keyword>
<dbReference type="RefSeq" id="WP_053974279.1">
    <property type="nucleotide sequence ID" value="NZ_FNUE01000001.1"/>
</dbReference>
<sequence length="258" mass="28715">MKHTDQIIDNTKSTVFKNYNMCLRDAVEVFTKQLINDLFDENHLSENGSDTKRKFLLILERLSVENGEELWSNFQSSFVSIRKKLDLDAEAANRNDPAAKSLEEVYLAYPGFYAIAVYRLSHKLLQLEIPILPRMMSEFAHSTTGTDIHPGAEIGESFFIDHATGIVIGETTVIKNNVQIFQGVTLGGIQVKKSLAFTKRHPTIEDNVVIYANATILGGDVVIGANSVIGANVCVTESIPINSVVTVQKENNIFQKRI</sequence>
<dbReference type="CDD" id="cd03354">
    <property type="entry name" value="LbH_SAT"/>
    <property type="match status" value="1"/>
</dbReference>
<dbReference type="EMBL" id="FNUE01000001">
    <property type="protein sequence ID" value="SED94518.1"/>
    <property type="molecule type" value="Genomic_DNA"/>
</dbReference>
<evidence type="ECO:0000256" key="3">
    <source>
        <dbReference type="ARBA" id="ARBA00023315"/>
    </source>
</evidence>
<dbReference type="InterPro" id="IPR011004">
    <property type="entry name" value="Trimer_LpxA-like_sf"/>
</dbReference>
<dbReference type="Proteomes" id="UP000037716">
    <property type="component" value="Unassembled WGS sequence"/>
</dbReference>
<dbReference type="PATRIC" id="fig|1300348.6.peg.1706"/>
<evidence type="ECO:0000313" key="6">
    <source>
        <dbReference type="Proteomes" id="UP000037716"/>
    </source>
</evidence>
<dbReference type="NCBIfam" id="NF041874">
    <property type="entry name" value="EPS_EpsC"/>
    <property type="match status" value="1"/>
</dbReference>
<gene>
    <name evidence="4" type="ORF">I602_1707</name>
    <name evidence="5" type="ORF">SAMN05444353_0058</name>
</gene>
<dbReference type="OrthoDB" id="9801456at2"/>
<accession>A0A0N0CFQ1</accession>
<dbReference type="Proteomes" id="UP000183071">
    <property type="component" value="Unassembled WGS sequence"/>
</dbReference>
<dbReference type="Gene3D" id="1.10.3130.10">
    <property type="entry name" value="serine acetyltransferase, domain 1"/>
    <property type="match status" value="1"/>
</dbReference>
<dbReference type="InterPro" id="IPR045304">
    <property type="entry name" value="LbH_SAT"/>
</dbReference>
<dbReference type="SUPFAM" id="SSF51161">
    <property type="entry name" value="Trimeric LpxA-like enzymes"/>
    <property type="match status" value="1"/>
</dbReference>